<sequence length="354" mass="37708">MPTSQKALVLQQKQGDFTVATIPIPGPPGKEELLVKVKAVALNPADWLIQRTGLLVEKYPAVLGFDISGEVVKVGEGEFASKFKEGDRVAFAAIVQSEYSGFQQHALAHADTTCIIPQNVSYDEASTLPVVLSTAYVGLYAEHPRGLGLKPFTAPGGTGAYAGQALLIIGGSSSVGHSVIQLAKLSGFSHIITSASLKHTEYLKSFGATHVLNRNLPLDAFLAALMEIEGLPKLEYAYDAIGELESSFRYALEAVVPSSSSIVVTVNPRVEHRTLELKGRRVSGFTAEKNSEGNAGLIMDLFGALPGLLEKGLVKGHRFEVLPRGLAGIPDGLARLERKEISGLKLVARPDETA</sequence>
<dbReference type="PANTHER" id="PTHR45348">
    <property type="entry name" value="HYPOTHETICAL OXIDOREDUCTASE (EUROFUNG)"/>
    <property type="match status" value="1"/>
</dbReference>
<dbReference type="InterPro" id="IPR036291">
    <property type="entry name" value="NAD(P)-bd_dom_sf"/>
</dbReference>
<comment type="caution">
    <text evidence="2">The sequence shown here is derived from an EMBL/GenBank/DDBJ whole genome shotgun (WGS) entry which is preliminary data.</text>
</comment>
<dbReference type="Gene3D" id="3.40.50.720">
    <property type="entry name" value="NAD(P)-binding Rossmann-like Domain"/>
    <property type="match status" value="1"/>
</dbReference>
<dbReference type="InterPro" id="IPR013149">
    <property type="entry name" value="ADH-like_C"/>
</dbReference>
<dbReference type="AlphaFoldDB" id="A0A8H6I0V0"/>
<evidence type="ECO:0000259" key="1">
    <source>
        <dbReference type="SMART" id="SM00829"/>
    </source>
</evidence>
<dbReference type="GO" id="GO:0016651">
    <property type="term" value="F:oxidoreductase activity, acting on NAD(P)H"/>
    <property type="evidence" value="ECO:0007669"/>
    <property type="project" value="InterPro"/>
</dbReference>
<name>A0A8H6I0V0_9AGAR</name>
<accession>A0A8H6I0V0</accession>
<evidence type="ECO:0000313" key="2">
    <source>
        <dbReference type="EMBL" id="KAF6755348.1"/>
    </source>
</evidence>
<reference evidence="2 3" key="1">
    <citation type="submission" date="2020-07" db="EMBL/GenBank/DDBJ databases">
        <title>Comparative genomics of pyrophilous fungi reveals a link between fire events and developmental genes.</title>
        <authorList>
            <consortium name="DOE Joint Genome Institute"/>
            <person name="Steindorff A.S."/>
            <person name="Carver A."/>
            <person name="Calhoun S."/>
            <person name="Stillman K."/>
            <person name="Liu H."/>
            <person name="Lipzen A."/>
            <person name="Pangilinan J."/>
            <person name="Labutti K."/>
            <person name="Bruns T.D."/>
            <person name="Grigoriev I.V."/>
        </authorList>
    </citation>
    <scope>NUCLEOTIDE SEQUENCE [LARGE SCALE GENOMIC DNA]</scope>
    <source>
        <strain evidence="2 3">CBS 144469</strain>
    </source>
</reference>
<proteinExistence type="predicted"/>
<dbReference type="InterPro" id="IPR013154">
    <property type="entry name" value="ADH-like_N"/>
</dbReference>
<dbReference type="OrthoDB" id="3233595at2759"/>
<keyword evidence="3" id="KW-1185">Reference proteome</keyword>
<dbReference type="SMART" id="SM00829">
    <property type="entry name" value="PKS_ER"/>
    <property type="match status" value="1"/>
</dbReference>
<dbReference type="InterPro" id="IPR020843">
    <property type="entry name" value="ER"/>
</dbReference>
<evidence type="ECO:0000313" key="3">
    <source>
        <dbReference type="Proteomes" id="UP000521943"/>
    </source>
</evidence>
<dbReference type="SUPFAM" id="SSF50129">
    <property type="entry name" value="GroES-like"/>
    <property type="match status" value="1"/>
</dbReference>
<feature type="domain" description="Enoyl reductase (ER)" evidence="1">
    <location>
        <begin position="15"/>
        <end position="256"/>
    </location>
</feature>
<gene>
    <name evidence="2" type="ORF">DFP72DRAFT_964887</name>
</gene>
<dbReference type="Pfam" id="PF08240">
    <property type="entry name" value="ADH_N"/>
    <property type="match status" value="1"/>
</dbReference>
<organism evidence="2 3">
    <name type="scientific">Ephemerocybe angulata</name>
    <dbReference type="NCBI Taxonomy" id="980116"/>
    <lineage>
        <taxon>Eukaryota</taxon>
        <taxon>Fungi</taxon>
        <taxon>Dikarya</taxon>
        <taxon>Basidiomycota</taxon>
        <taxon>Agaricomycotina</taxon>
        <taxon>Agaricomycetes</taxon>
        <taxon>Agaricomycetidae</taxon>
        <taxon>Agaricales</taxon>
        <taxon>Agaricineae</taxon>
        <taxon>Psathyrellaceae</taxon>
        <taxon>Ephemerocybe</taxon>
    </lineage>
</organism>
<dbReference type="SUPFAM" id="SSF51735">
    <property type="entry name" value="NAD(P)-binding Rossmann-fold domains"/>
    <property type="match status" value="1"/>
</dbReference>
<dbReference type="Pfam" id="PF00107">
    <property type="entry name" value="ADH_zinc_N"/>
    <property type="match status" value="1"/>
</dbReference>
<protein>
    <submittedName>
        <fullName evidence="2">Chaperonin 10-like protein</fullName>
    </submittedName>
</protein>
<dbReference type="InterPro" id="IPR011032">
    <property type="entry name" value="GroES-like_sf"/>
</dbReference>
<dbReference type="PANTHER" id="PTHR45348:SF2">
    <property type="entry name" value="ZINC-TYPE ALCOHOL DEHYDROGENASE-LIKE PROTEIN C2E1P3.01"/>
    <property type="match status" value="1"/>
</dbReference>
<dbReference type="Gene3D" id="3.90.180.10">
    <property type="entry name" value="Medium-chain alcohol dehydrogenases, catalytic domain"/>
    <property type="match status" value="1"/>
</dbReference>
<dbReference type="InterPro" id="IPR047122">
    <property type="entry name" value="Trans-enoyl_RdTase-like"/>
</dbReference>
<dbReference type="CDD" id="cd08249">
    <property type="entry name" value="enoyl_reductase_like"/>
    <property type="match status" value="1"/>
</dbReference>
<dbReference type="Proteomes" id="UP000521943">
    <property type="component" value="Unassembled WGS sequence"/>
</dbReference>
<dbReference type="EMBL" id="JACGCI010000030">
    <property type="protein sequence ID" value="KAF6755348.1"/>
    <property type="molecule type" value="Genomic_DNA"/>
</dbReference>